<keyword evidence="10" id="KW-0336">GPI-anchor</keyword>
<accession>A0A1V6PEI5</accession>
<keyword evidence="13" id="KW-0472">Membrane</keyword>
<gene>
    <name evidence="25" type="ORF">PENDEC_c007G02832</name>
</gene>
<feature type="signal peptide" evidence="24">
    <location>
        <begin position="1"/>
        <end position="18"/>
    </location>
</feature>
<keyword evidence="11 24" id="KW-0732">Signal</keyword>
<dbReference type="AlphaFoldDB" id="A0A1V6PEI5"/>
<dbReference type="FunFam" id="3.20.20.80:FF:000233">
    <property type="entry name" value="Probable glucan endo-1,3-beta-glucosidase eglC"/>
    <property type="match status" value="1"/>
</dbReference>
<organism evidence="25 26">
    <name type="scientific">Penicillium decumbens</name>
    <dbReference type="NCBI Taxonomy" id="69771"/>
    <lineage>
        <taxon>Eukaryota</taxon>
        <taxon>Fungi</taxon>
        <taxon>Dikarya</taxon>
        <taxon>Ascomycota</taxon>
        <taxon>Pezizomycotina</taxon>
        <taxon>Eurotiomycetes</taxon>
        <taxon>Eurotiomycetidae</taxon>
        <taxon>Eurotiales</taxon>
        <taxon>Aspergillaceae</taxon>
        <taxon>Penicillium</taxon>
    </lineage>
</organism>
<keyword evidence="14" id="KW-0325">Glycoprotein</keyword>
<dbReference type="GO" id="GO:0005886">
    <property type="term" value="C:plasma membrane"/>
    <property type="evidence" value="ECO:0007669"/>
    <property type="project" value="UniProtKB-SubCell"/>
</dbReference>
<evidence type="ECO:0000313" key="26">
    <source>
        <dbReference type="Proteomes" id="UP000191522"/>
    </source>
</evidence>
<comment type="similarity">
    <text evidence="4 22">Belongs to the glycosyl hydrolase 17 family.</text>
</comment>
<evidence type="ECO:0000256" key="24">
    <source>
        <dbReference type="SAM" id="SignalP"/>
    </source>
</evidence>
<dbReference type="EMBL" id="MDYL01000007">
    <property type="protein sequence ID" value="OQD75431.1"/>
    <property type="molecule type" value="Genomic_DNA"/>
</dbReference>
<evidence type="ECO:0000256" key="4">
    <source>
        <dbReference type="ARBA" id="ARBA00008773"/>
    </source>
</evidence>
<dbReference type="GO" id="GO:0005576">
    <property type="term" value="C:extracellular region"/>
    <property type="evidence" value="ECO:0007669"/>
    <property type="project" value="TreeGrafter"/>
</dbReference>
<dbReference type="PANTHER" id="PTHR16631">
    <property type="entry name" value="GLUCAN 1,3-BETA-GLUCOSIDASE"/>
    <property type="match status" value="1"/>
</dbReference>
<feature type="region of interest" description="Disordered" evidence="23">
    <location>
        <begin position="314"/>
        <end position="482"/>
    </location>
</feature>
<evidence type="ECO:0000256" key="19">
    <source>
        <dbReference type="ARBA" id="ARBA00025152"/>
    </source>
</evidence>
<evidence type="ECO:0000256" key="15">
    <source>
        <dbReference type="ARBA" id="ARBA00023277"/>
    </source>
</evidence>
<evidence type="ECO:0000256" key="2">
    <source>
        <dbReference type="ARBA" id="ARBA00004191"/>
    </source>
</evidence>
<dbReference type="Gene3D" id="3.20.20.80">
    <property type="entry name" value="Glycosidases"/>
    <property type="match status" value="1"/>
</dbReference>
<evidence type="ECO:0000256" key="21">
    <source>
        <dbReference type="ARBA" id="ARBA00032906"/>
    </source>
</evidence>
<dbReference type="GO" id="GO:0009277">
    <property type="term" value="C:fungal-type cell wall"/>
    <property type="evidence" value="ECO:0007669"/>
    <property type="project" value="TreeGrafter"/>
</dbReference>
<sequence>MFSKQVLAFAMALATAEAAYQGFNYGSTKVDGSSKYEADFKTEFQTAKNLVGTSGFTSARLYTMIQGGTSQDPIQAIPAAIAEDTSLLLGLWASGGNMANELAALKAAISTYGDDFGKNVVGISVGSEDMYRNSVTGSKSNAGPGLEPDVLVDYVKQVRSAIAGTSLSGASIGHVDTWDSWTNSSNAAVIDALDWLGFDGYPYYQLTMANGIDNGKALFDDSIDKIKGVAKGKEVWITETGWPVSGPQEGDAVASIANAKQYWDQVACPLLGNTNTWWYMLDDAGASPSFGLTSGPSNTTPLFDLSCKSSNSTSSSSSSAAASSATAGPINDASGSNSKSSGSSSGASGSNSGASGSSSGASGSSSGASGSSSSSPSGSSTGTVTGSSSGSAPSSTSSGVSSSSKSPSGGFVSPVNGTRTSGFGSTSVASATPLSSASNAAGSPSSGASSAVIPSSARFGSNSGSGTSSAPSASSTQFNSANRASGSAFGALVVAVVLGVAV</sequence>
<evidence type="ECO:0000256" key="22">
    <source>
        <dbReference type="RuleBase" id="RU004335"/>
    </source>
</evidence>
<evidence type="ECO:0000256" key="20">
    <source>
        <dbReference type="ARBA" id="ARBA00032134"/>
    </source>
</evidence>
<feature type="compositionally biased region" description="Low complexity" evidence="23">
    <location>
        <begin position="435"/>
        <end position="482"/>
    </location>
</feature>
<dbReference type="GO" id="GO:0098552">
    <property type="term" value="C:side of membrane"/>
    <property type="evidence" value="ECO:0007669"/>
    <property type="project" value="UniProtKB-KW"/>
</dbReference>
<keyword evidence="26" id="KW-1185">Reference proteome</keyword>
<evidence type="ECO:0000256" key="1">
    <source>
        <dbReference type="ARBA" id="ARBA00000382"/>
    </source>
</evidence>
<evidence type="ECO:0000256" key="17">
    <source>
        <dbReference type="ARBA" id="ARBA00023316"/>
    </source>
</evidence>
<evidence type="ECO:0000256" key="5">
    <source>
        <dbReference type="ARBA" id="ARBA00012780"/>
    </source>
</evidence>
<evidence type="ECO:0000313" key="25">
    <source>
        <dbReference type="EMBL" id="OQD75431.1"/>
    </source>
</evidence>
<name>A0A1V6PEI5_PENDC</name>
<keyword evidence="9" id="KW-0964">Secreted</keyword>
<feature type="chain" id="PRO_5010711411" description="Probable glucan endo-1,3-beta-glucosidase eglC" evidence="24">
    <location>
        <begin position="19"/>
        <end position="502"/>
    </location>
</feature>
<keyword evidence="18" id="KW-0624">Polysaccharide degradation</keyword>
<dbReference type="InterPro" id="IPR050732">
    <property type="entry name" value="Beta-glucan_modifiers"/>
</dbReference>
<proteinExistence type="inferred from homology"/>
<keyword evidence="17" id="KW-0961">Cell wall biogenesis/degradation</keyword>
<evidence type="ECO:0000256" key="7">
    <source>
        <dbReference type="ARBA" id="ARBA00022475"/>
    </source>
</evidence>
<dbReference type="OMA" id="WDDVGCP"/>
<evidence type="ECO:0000256" key="10">
    <source>
        <dbReference type="ARBA" id="ARBA00022622"/>
    </source>
</evidence>
<dbReference type="Pfam" id="PF00332">
    <property type="entry name" value="Glyco_hydro_17"/>
    <property type="match status" value="1"/>
</dbReference>
<evidence type="ECO:0000256" key="23">
    <source>
        <dbReference type="SAM" id="MobiDB-lite"/>
    </source>
</evidence>
<keyword evidence="12" id="KW-0378">Hydrolase</keyword>
<comment type="function">
    <text evidence="19">Glucanases play a role in cell expansion during growth, in cell-cell fusion during mating, and in spore release during sporulation. This enzyme may be involved in beta-glucan degradation and also function biosynthetically as a transglycosylase.</text>
</comment>
<dbReference type="OrthoDB" id="77201at2759"/>
<keyword evidence="8" id="KW-0134">Cell wall</keyword>
<dbReference type="GO" id="GO:0071555">
    <property type="term" value="P:cell wall organization"/>
    <property type="evidence" value="ECO:0007669"/>
    <property type="project" value="UniProtKB-KW"/>
</dbReference>
<dbReference type="GO" id="GO:0042973">
    <property type="term" value="F:glucan endo-1,3-beta-D-glucosidase activity"/>
    <property type="evidence" value="ECO:0007669"/>
    <property type="project" value="UniProtKB-EC"/>
</dbReference>
<comment type="catalytic activity">
    <reaction evidence="1">
        <text>Hydrolysis of (1-&gt;3)-beta-D-glucosidic linkages in (1-&gt;3)-beta-D-glucans.</text>
        <dbReference type="EC" id="3.2.1.39"/>
    </reaction>
</comment>
<evidence type="ECO:0000256" key="3">
    <source>
        <dbReference type="ARBA" id="ARBA00004609"/>
    </source>
</evidence>
<dbReference type="EC" id="3.2.1.39" evidence="5"/>
<evidence type="ECO:0000256" key="11">
    <source>
        <dbReference type="ARBA" id="ARBA00022729"/>
    </source>
</evidence>
<evidence type="ECO:0000256" key="18">
    <source>
        <dbReference type="ARBA" id="ARBA00023326"/>
    </source>
</evidence>
<dbReference type="GO" id="GO:0009986">
    <property type="term" value="C:cell surface"/>
    <property type="evidence" value="ECO:0007669"/>
    <property type="project" value="TreeGrafter"/>
</dbReference>
<evidence type="ECO:0000256" key="9">
    <source>
        <dbReference type="ARBA" id="ARBA00022525"/>
    </source>
</evidence>
<comment type="caution">
    <text evidence="25">The sequence shown here is derived from an EMBL/GenBank/DDBJ whole genome shotgun (WGS) entry which is preliminary data.</text>
</comment>
<evidence type="ECO:0000256" key="16">
    <source>
        <dbReference type="ARBA" id="ARBA00023288"/>
    </source>
</evidence>
<dbReference type="GO" id="GO:0000272">
    <property type="term" value="P:polysaccharide catabolic process"/>
    <property type="evidence" value="ECO:0007669"/>
    <property type="project" value="UniProtKB-KW"/>
</dbReference>
<comment type="subcellular location">
    <subcellularLocation>
        <location evidence="3">Cell membrane</location>
        <topology evidence="3">Lipid-anchor</topology>
        <topology evidence="3">GPI-anchor</topology>
    </subcellularLocation>
    <subcellularLocation>
        <location evidence="2">Secreted</location>
        <location evidence="2">Cell wall</location>
    </subcellularLocation>
</comment>
<dbReference type="InterPro" id="IPR000490">
    <property type="entry name" value="Glyco_hydro_17"/>
</dbReference>
<feature type="compositionally biased region" description="Polar residues" evidence="23">
    <location>
        <begin position="415"/>
        <end position="434"/>
    </location>
</feature>
<protein>
    <recommendedName>
        <fullName evidence="6">Probable glucan endo-1,3-beta-glucosidase eglC</fullName>
        <ecNumber evidence="5">3.2.1.39</ecNumber>
    </recommendedName>
    <alternativeName>
        <fullName evidence="20">Endo-1,3-beta-glucanase eglC</fullName>
    </alternativeName>
    <alternativeName>
        <fullName evidence="21">Laminarinase eglC</fullName>
    </alternativeName>
</protein>
<dbReference type="InterPro" id="IPR017853">
    <property type="entry name" value="GH"/>
</dbReference>
<dbReference type="PANTHER" id="PTHR16631:SF13">
    <property type="entry name" value="GLUCAN ENDO-1,3-BETA-GLUCOSIDASE EGLC-RELATED"/>
    <property type="match status" value="1"/>
</dbReference>
<reference evidence="26" key="1">
    <citation type="journal article" date="2017" name="Nat. Microbiol.">
        <title>Global analysis of biosynthetic gene clusters reveals vast potential of secondary metabolite production in Penicillium species.</title>
        <authorList>
            <person name="Nielsen J.C."/>
            <person name="Grijseels S."/>
            <person name="Prigent S."/>
            <person name="Ji B."/>
            <person name="Dainat J."/>
            <person name="Nielsen K.F."/>
            <person name="Frisvad J.C."/>
            <person name="Workman M."/>
            <person name="Nielsen J."/>
        </authorList>
    </citation>
    <scope>NUCLEOTIDE SEQUENCE [LARGE SCALE GENOMIC DNA]</scope>
    <source>
        <strain evidence="26">IBT 11843</strain>
    </source>
</reference>
<evidence type="ECO:0000256" key="8">
    <source>
        <dbReference type="ARBA" id="ARBA00022512"/>
    </source>
</evidence>
<evidence type="ECO:0000256" key="6">
    <source>
        <dbReference type="ARBA" id="ARBA00019762"/>
    </source>
</evidence>
<evidence type="ECO:0000256" key="12">
    <source>
        <dbReference type="ARBA" id="ARBA00022801"/>
    </source>
</evidence>
<evidence type="ECO:0000256" key="14">
    <source>
        <dbReference type="ARBA" id="ARBA00023180"/>
    </source>
</evidence>
<keyword evidence="15" id="KW-0119">Carbohydrate metabolism</keyword>
<dbReference type="STRING" id="69771.A0A1V6PEI5"/>
<keyword evidence="7" id="KW-1003">Cell membrane</keyword>
<dbReference type="Proteomes" id="UP000191522">
    <property type="component" value="Unassembled WGS sequence"/>
</dbReference>
<feature type="compositionally biased region" description="Low complexity" evidence="23">
    <location>
        <begin position="314"/>
        <end position="410"/>
    </location>
</feature>
<keyword evidence="16" id="KW-0449">Lipoprotein</keyword>
<dbReference type="SUPFAM" id="SSF51445">
    <property type="entry name" value="(Trans)glycosidases"/>
    <property type="match status" value="1"/>
</dbReference>
<evidence type="ECO:0000256" key="13">
    <source>
        <dbReference type="ARBA" id="ARBA00023136"/>
    </source>
</evidence>